<dbReference type="HOGENOM" id="CLU_2845551_0_0_3"/>
<evidence type="ECO:0000313" key="1">
    <source>
        <dbReference type="EMBL" id="AFY80063.1"/>
    </source>
</evidence>
<evidence type="ECO:0000313" key="2">
    <source>
        <dbReference type="Proteomes" id="UP000010367"/>
    </source>
</evidence>
<dbReference type="AlphaFoldDB" id="K9TCB2"/>
<name>K9TCB2_9CYAN</name>
<gene>
    <name evidence="1" type="ORF">Oscil6304_0312</name>
</gene>
<dbReference type="Proteomes" id="UP000010367">
    <property type="component" value="Chromosome"/>
</dbReference>
<dbReference type="InParanoid" id="K9TCB2"/>
<protein>
    <submittedName>
        <fullName evidence="1">Uncharacterized protein</fullName>
    </submittedName>
</protein>
<sequence>MILAVVFMMAVAATIARSLIVIVEILSILRPDRLLKIDVRSILRETLVILGVRLPRGAIQILART</sequence>
<accession>K9TCB2</accession>
<dbReference type="KEGG" id="oac:Oscil6304_0312"/>
<proteinExistence type="predicted"/>
<keyword evidence="2" id="KW-1185">Reference proteome</keyword>
<organism evidence="1 2">
    <name type="scientific">Oscillatoria acuminata PCC 6304</name>
    <dbReference type="NCBI Taxonomy" id="56110"/>
    <lineage>
        <taxon>Bacteria</taxon>
        <taxon>Bacillati</taxon>
        <taxon>Cyanobacteriota</taxon>
        <taxon>Cyanophyceae</taxon>
        <taxon>Oscillatoriophycideae</taxon>
        <taxon>Oscillatoriales</taxon>
        <taxon>Oscillatoriaceae</taxon>
        <taxon>Oscillatoria</taxon>
    </lineage>
</organism>
<reference evidence="1 2" key="1">
    <citation type="submission" date="2012-06" db="EMBL/GenBank/DDBJ databases">
        <title>Finished chromosome of genome of Oscillatoria acuminata PCC 6304.</title>
        <authorList>
            <consortium name="US DOE Joint Genome Institute"/>
            <person name="Gugger M."/>
            <person name="Coursin T."/>
            <person name="Rippka R."/>
            <person name="Tandeau De Marsac N."/>
            <person name="Huntemann M."/>
            <person name="Wei C.-L."/>
            <person name="Han J."/>
            <person name="Detter J.C."/>
            <person name="Han C."/>
            <person name="Tapia R."/>
            <person name="Davenport K."/>
            <person name="Daligault H."/>
            <person name="Erkkila T."/>
            <person name="Gu W."/>
            <person name="Munk A.C.C."/>
            <person name="Teshima H."/>
            <person name="Xu Y."/>
            <person name="Chain P."/>
            <person name="Chen A."/>
            <person name="Krypides N."/>
            <person name="Mavromatis K."/>
            <person name="Markowitz V."/>
            <person name="Szeto E."/>
            <person name="Ivanova N."/>
            <person name="Mikhailova N."/>
            <person name="Ovchinnikova G."/>
            <person name="Pagani I."/>
            <person name="Pati A."/>
            <person name="Goodwin L."/>
            <person name="Peters L."/>
            <person name="Pitluck S."/>
            <person name="Woyke T."/>
            <person name="Kerfeld C."/>
        </authorList>
    </citation>
    <scope>NUCLEOTIDE SEQUENCE [LARGE SCALE GENOMIC DNA]</scope>
    <source>
        <strain evidence="1 2">PCC 6304</strain>
    </source>
</reference>
<dbReference type="EMBL" id="CP003607">
    <property type="protein sequence ID" value="AFY80063.1"/>
    <property type="molecule type" value="Genomic_DNA"/>
</dbReference>